<feature type="chain" id="PRO_5045935885" evidence="1">
    <location>
        <begin position="21"/>
        <end position="86"/>
    </location>
</feature>
<evidence type="ECO:0000256" key="1">
    <source>
        <dbReference type="SAM" id="SignalP"/>
    </source>
</evidence>
<feature type="signal peptide" evidence="1">
    <location>
        <begin position="1"/>
        <end position="20"/>
    </location>
</feature>
<reference evidence="2 3" key="1">
    <citation type="submission" date="2022-04" db="EMBL/GenBank/DDBJ databases">
        <title>The arsenic-methylating capacity of Chitinophaga filiformis YT5 during chitin decomposition.</title>
        <authorList>
            <person name="Chen G."/>
            <person name="Liang Y."/>
        </authorList>
    </citation>
    <scope>NUCLEOTIDE SEQUENCE [LARGE SCALE GENOMIC DNA]</scope>
    <source>
        <strain evidence="2 3">YT5</strain>
    </source>
</reference>
<protein>
    <submittedName>
        <fullName evidence="2">Uncharacterized protein</fullName>
    </submittedName>
</protein>
<keyword evidence="3" id="KW-1185">Reference proteome</keyword>
<keyword evidence="1" id="KW-0732">Signal</keyword>
<accession>A0ABY4HY32</accession>
<name>A0ABY4HY32_CHIFI</name>
<dbReference type="RefSeq" id="WP_247810390.1">
    <property type="nucleotide sequence ID" value="NZ_CP095855.1"/>
</dbReference>
<organism evidence="2 3">
    <name type="scientific">Chitinophaga filiformis</name>
    <name type="common">Myxococcus filiformis</name>
    <name type="synonym">Flexibacter filiformis</name>
    <dbReference type="NCBI Taxonomy" id="104663"/>
    <lineage>
        <taxon>Bacteria</taxon>
        <taxon>Pseudomonadati</taxon>
        <taxon>Bacteroidota</taxon>
        <taxon>Chitinophagia</taxon>
        <taxon>Chitinophagales</taxon>
        <taxon>Chitinophagaceae</taxon>
        <taxon>Chitinophaga</taxon>
    </lineage>
</organism>
<evidence type="ECO:0000313" key="3">
    <source>
        <dbReference type="Proteomes" id="UP000830198"/>
    </source>
</evidence>
<proteinExistence type="predicted"/>
<dbReference type="EMBL" id="CP095855">
    <property type="protein sequence ID" value="UPK68049.1"/>
    <property type="molecule type" value="Genomic_DNA"/>
</dbReference>
<evidence type="ECO:0000313" key="2">
    <source>
        <dbReference type="EMBL" id="UPK68049.1"/>
    </source>
</evidence>
<gene>
    <name evidence="2" type="ORF">MYF79_24155</name>
</gene>
<dbReference type="Proteomes" id="UP000830198">
    <property type="component" value="Chromosome"/>
</dbReference>
<sequence>MKKLQLGIMAIASLTGVGIASSGFTAKHKFATITVYAYKNGSTFSYYTQTASLPLGAVCGGTTDPTCVNLQRAPSFYYRHFTSNIS</sequence>